<organism evidence="1 2">
    <name type="scientific">Stephania yunnanensis</name>
    <dbReference type="NCBI Taxonomy" id="152371"/>
    <lineage>
        <taxon>Eukaryota</taxon>
        <taxon>Viridiplantae</taxon>
        <taxon>Streptophyta</taxon>
        <taxon>Embryophyta</taxon>
        <taxon>Tracheophyta</taxon>
        <taxon>Spermatophyta</taxon>
        <taxon>Magnoliopsida</taxon>
        <taxon>Ranunculales</taxon>
        <taxon>Menispermaceae</taxon>
        <taxon>Menispermoideae</taxon>
        <taxon>Cissampelideae</taxon>
        <taxon>Stephania</taxon>
    </lineage>
</organism>
<comment type="caution">
    <text evidence="1">The sequence shown here is derived from an EMBL/GenBank/DDBJ whole genome shotgun (WGS) entry which is preliminary data.</text>
</comment>
<evidence type="ECO:0000313" key="2">
    <source>
        <dbReference type="Proteomes" id="UP001420932"/>
    </source>
</evidence>
<sequence>MVSDREIVASCNGTSMMRASRASLRGISIPADRDFIDKFDDSFKFMWKTCISGS</sequence>
<protein>
    <submittedName>
        <fullName evidence="1">Uncharacterized protein</fullName>
    </submittedName>
</protein>
<evidence type="ECO:0000313" key="1">
    <source>
        <dbReference type="EMBL" id="KAK9169173.1"/>
    </source>
</evidence>
<gene>
    <name evidence="1" type="ORF">Syun_001313</name>
</gene>
<keyword evidence="2" id="KW-1185">Reference proteome</keyword>
<dbReference type="Proteomes" id="UP001420932">
    <property type="component" value="Unassembled WGS sequence"/>
</dbReference>
<proteinExistence type="predicted"/>
<name>A0AAP0LEL1_9MAGN</name>
<accession>A0AAP0LEL1</accession>
<dbReference type="EMBL" id="JBBNAF010000001">
    <property type="protein sequence ID" value="KAK9169173.1"/>
    <property type="molecule type" value="Genomic_DNA"/>
</dbReference>
<dbReference type="AlphaFoldDB" id="A0AAP0LEL1"/>
<reference evidence="1 2" key="1">
    <citation type="submission" date="2024-01" db="EMBL/GenBank/DDBJ databases">
        <title>Genome assemblies of Stephania.</title>
        <authorList>
            <person name="Yang L."/>
        </authorList>
    </citation>
    <scope>NUCLEOTIDE SEQUENCE [LARGE SCALE GENOMIC DNA]</scope>
    <source>
        <strain evidence="1">YNDBR</strain>
        <tissue evidence="1">Leaf</tissue>
    </source>
</reference>